<proteinExistence type="predicted"/>
<dbReference type="RefSeq" id="WP_130830396.1">
    <property type="nucleotide sequence ID" value="NZ_SDIK01000006.1"/>
</dbReference>
<dbReference type="AlphaFoldDB" id="A0A5C8GMB9"/>
<accession>A0A5C8GMB9</accession>
<dbReference type="EMBL" id="SDIK01000006">
    <property type="protein sequence ID" value="TXJ63321.1"/>
    <property type="molecule type" value="Genomic_DNA"/>
</dbReference>
<gene>
    <name evidence="1" type="ORF">ETF27_00605</name>
</gene>
<organism evidence="1 2">
    <name type="scientific">Prevotella brunnea</name>
    <dbReference type="NCBI Taxonomy" id="2508867"/>
    <lineage>
        <taxon>Bacteria</taxon>
        <taxon>Pseudomonadati</taxon>
        <taxon>Bacteroidota</taxon>
        <taxon>Bacteroidia</taxon>
        <taxon>Bacteroidales</taxon>
        <taxon>Prevotellaceae</taxon>
        <taxon>Prevotella</taxon>
    </lineage>
</organism>
<keyword evidence="2" id="KW-1185">Reference proteome</keyword>
<reference evidence="2" key="1">
    <citation type="submission" date="2019-05" db="EMBL/GenBank/DDBJ databases">
        <title>Prevotella brunnea sp. nov., isolated from a wound of a patient.</title>
        <authorList>
            <person name="Buhl M."/>
        </authorList>
    </citation>
    <scope>NUCLEOTIDE SEQUENCE [LARGE SCALE GENOMIC DNA]</scope>
    <source>
        <strain evidence="2">A2672</strain>
    </source>
</reference>
<dbReference type="Proteomes" id="UP000321612">
    <property type="component" value="Unassembled WGS sequence"/>
</dbReference>
<comment type="caution">
    <text evidence="1">The sequence shown here is derived from an EMBL/GenBank/DDBJ whole genome shotgun (WGS) entry which is preliminary data.</text>
</comment>
<protein>
    <submittedName>
        <fullName evidence="1">Uncharacterized protein</fullName>
    </submittedName>
</protein>
<evidence type="ECO:0000313" key="1">
    <source>
        <dbReference type="EMBL" id="TXJ63321.1"/>
    </source>
</evidence>
<evidence type="ECO:0000313" key="2">
    <source>
        <dbReference type="Proteomes" id="UP000321612"/>
    </source>
</evidence>
<name>A0A5C8GMB9_9BACT</name>
<sequence>MEKYIKPETKCMAVLETATLLAGSIEFHPQPGGGPQLSPKQLQLPDNLMEEGTDIDKDAYHPYTLQWE</sequence>